<dbReference type="RefSeq" id="WP_146455834.1">
    <property type="nucleotide sequence ID" value="NZ_SJPW01000002.1"/>
</dbReference>
<keyword evidence="1" id="KW-0472">Membrane</keyword>
<proteinExistence type="predicted"/>
<gene>
    <name evidence="2" type="ORF">Poly51_15140</name>
</gene>
<dbReference type="AlphaFoldDB" id="A0A5C6FEW2"/>
<accession>A0A5C6FEW2</accession>
<keyword evidence="1" id="KW-0812">Transmembrane</keyword>
<protein>
    <recommendedName>
        <fullName evidence="4">RedB protein</fullName>
    </recommendedName>
</protein>
<sequence length="233" mass="24957">MKKTVNIMGHMNMMIEGNDAIPIASDSRIFRTAALFGFAWIASVSFGFWTLLDHDTASNDGESSFAEVVPVSLTQSAVCVSRTDLADMVPDKGCLHIVVAMHPKCPCTRTTLSQLERLLAEAPASTKCTFLVSKPRNRLASWIQSDTTDMAKSFANSEIFVDIDSERARKLGMAHSGTVLIVRPDGTLSFMGGITAGRSCSTENPGSLSVASLLRGESAPLLATPTFGCPLTH</sequence>
<dbReference type="Gene3D" id="3.40.30.10">
    <property type="entry name" value="Glutaredoxin"/>
    <property type="match status" value="1"/>
</dbReference>
<reference evidence="2 3" key="1">
    <citation type="submission" date="2019-02" db="EMBL/GenBank/DDBJ databases">
        <title>Deep-cultivation of Planctomycetes and their phenomic and genomic characterization uncovers novel biology.</title>
        <authorList>
            <person name="Wiegand S."/>
            <person name="Jogler M."/>
            <person name="Boedeker C."/>
            <person name="Pinto D."/>
            <person name="Vollmers J."/>
            <person name="Rivas-Marin E."/>
            <person name="Kohn T."/>
            <person name="Peeters S.H."/>
            <person name="Heuer A."/>
            <person name="Rast P."/>
            <person name="Oberbeckmann S."/>
            <person name="Bunk B."/>
            <person name="Jeske O."/>
            <person name="Meyerdierks A."/>
            <person name="Storesund J.E."/>
            <person name="Kallscheuer N."/>
            <person name="Luecker S."/>
            <person name="Lage O.M."/>
            <person name="Pohl T."/>
            <person name="Merkel B.J."/>
            <person name="Hornburger P."/>
            <person name="Mueller R.-W."/>
            <person name="Bruemmer F."/>
            <person name="Labrenz M."/>
            <person name="Spormann A.M."/>
            <person name="Op Den Camp H."/>
            <person name="Overmann J."/>
            <person name="Amann R."/>
            <person name="Jetten M.S.M."/>
            <person name="Mascher T."/>
            <person name="Medema M.H."/>
            <person name="Devos D.P."/>
            <person name="Kaster A.-K."/>
            <person name="Ovreas L."/>
            <person name="Rohde M."/>
            <person name="Galperin M.Y."/>
            <person name="Jogler C."/>
        </authorList>
    </citation>
    <scope>NUCLEOTIDE SEQUENCE [LARGE SCALE GENOMIC DNA]</scope>
    <source>
        <strain evidence="2 3">Poly51</strain>
    </source>
</reference>
<comment type="caution">
    <text evidence="2">The sequence shown here is derived from an EMBL/GenBank/DDBJ whole genome shotgun (WGS) entry which is preliminary data.</text>
</comment>
<feature type="transmembrane region" description="Helical" evidence="1">
    <location>
        <begin position="33"/>
        <end position="52"/>
    </location>
</feature>
<dbReference type="SUPFAM" id="SSF52833">
    <property type="entry name" value="Thioredoxin-like"/>
    <property type="match status" value="1"/>
</dbReference>
<name>A0A5C6FEW2_9BACT</name>
<organism evidence="2 3">
    <name type="scientific">Rubripirellula tenax</name>
    <dbReference type="NCBI Taxonomy" id="2528015"/>
    <lineage>
        <taxon>Bacteria</taxon>
        <taxon>Pseudomonadati</taxon>
        <taxon>Planctomycetota</taxon>
        <taxon>Planctomycetia</taxon>
        <taxon>Pirellulales</taxon>
        <taxon>Pirellulaceae</taxon>
        <taxon>Rubripirellula</taxon>
    </lineage>
</organism>
<keyword evidence="3" id="KW-1185">Reference proteome</keyword>
<evidence type="ECO:0008006" key="4">
    <source>
        <dbReference type="Google" id="ProtNLM"/>
    </source>
</evidence>
<dbReference type="EMBL" id="SJPW01000002">
    <property type="protein sequence ID" value="TWU58734.1"/>
    <property type="molecule type" value="Genomic_DNA"/>
</dbReference>
<evidence type="ECO:0000256" key="1">
    <source>
        <dbReference type="SAM" id="Phobius"/>
    </source>
</evidence>
<dbReference type="InterPro" id="IPR036249">
    <property type="entry name" value="Thioredoxin-like_sf"/>
</dbReference>
<dbReference type="Proteomes" id="UP000318288">
    <property type="component" value="Unassembled WGS sequence"/>
</dbReference>
<evidence type="ECO:0000313" key="2">
    <source>
        <dbReference type="EMBL" id="TWU58734.1"/>
    </source>
</evidence>
<keyword evidence="1" id="KW-1133">Transmembrane helix</keyword>
<evidence type="ECO:0000313" key="3">
    <source>
        <dbReference type="Proteomes" id="UP000318288"/>
    </source>
</evidence>
<dbReference type="OrthoDB" id="1495450at2"/>